<keyword evidence="8" id="KW-0238">DNA-binding</keyword>
<evidence type="ECO:0000256" key="9">
    <source>
        <dbReference type="ARBA" id="ARBA00023159"/>
    </source>
</evidence>
<evidence type="ECO:0000313" key="14">
    <source>
        <dbReference type="EMBL" id="GEJ58353.1"/>
    </source>
</evidence>
<dbReference type="Pfam" id="PF02954">
    <property type="entry name" value="HTH_8"/>
    <property type="match status" value="1"/>
</dbReference>
<dbReference type="FunFam" id="3.40.50.2300:FF:000018">
    <property type="entry name" value="DNA-binding transcriptional regulator NtrC"/>
    <property type="match status" value="1"/>
</dbReference>
<dbReference type="AlphaFoldDB" id="A0A7I9VPL4"/>
<comment type="caution">
    <text evidence="14">The sequence shown here is derived from an EMBL/GenBank/DDBJ whole genome shotgun (WGS) entry which is preliminary data.</text>
</comment>
<evidence type="ECO:0000256" key="3">
    <source>
        <dbReference type="ARBA" id="ARBA00022553"/>
    </source>
</evidence>
<keyword evidence="6" id="KW-0902">Two-component regulatory system</keyword>
<dbReference type="InterPro" id="IPR027417">
    <property type="entry name" value="P-loop_NTPase"/>
</dbReference>
<evidence type="ECO:0000259" key="13">
    <source>
        <dbReference type="PROSITE" id="PS50110"/>
    </source>
</evidence>
<dbReference type="FunFam" id="1.10.8.60:FF:000014">
    <property type="entry name" value="DNA-binding transcriptional regulator NtrC"/>
    <property type="match status" value="1"/>
</dbReference>
<evidence type="ECO:0000256" key="4">
    <source>
        <dbReference type="ARBA" id="ARBA00022741"/>
    </source>
</evidence>
<dbReference type="InterPro" id="IPR002078">
    <property type="entry name" value="Sigma_54_int"/>
</dbReference>
<keyword evidence="2" id="KW-0963">Cytoplasm</keyword>
<evidence type="ECO:0000256" key="10">
    <source>
        <dbReference type="ARBA" id="ARBA00023163"/>
    </source>
</evidence>
<dbReference type="GO" id="GO:0000160">
    <property type="term" value="P:phosphorelay signal transduction system"/>
    <property type="evidence" value="ECO:0007669"/>
    <property type="project" value="UniProtKB-KW"/>
</dbReference>
<keyword evidence="3 11" id="KW-0597">Phosphoprotein</keyword>
<dbReference type="InterPro" id="IPR001789">
    <property type="entry name" value="Sig_transdc_resp-reg_receiver"/>
</dbReference>
<dbReference type="Pfam" id="PF00158">
    <property type="entry name" value="Sigma54_activat"/>
    <property type="match status" value="1"/>
</dbReference>
<dbReference type="GO" id="GO:0005524">
    <property type="term" value="F:ATP binding"/>
    <property type="evidence" value="ECO:0007669"/>
    <property type="project" value="UniProtKB-KW"/>
</dbReference>
<evidence type="ECO:0000313" key="15">
    <source>
        <dbReference type="Proteomes" id="UP000503640"/>
    </source>
</evidence>
<evidence type="ECO:0000256" key="11">
    <source>
        <dbReference type="PROSITE-ProRule" id="PRU00169"/>
    </source>
</evidence>
<evidence type="ECO:0000256" key="7">
    <source>
        <dbReference type="ARBA" id="ARBA00023015"/>
    </source>
</evidence>
<dbReference type="InterPro" id="IPR009057">
    <property type="entry name" value="Homeodomain-like_sf"/>
</dbReference>
<keyword evidence="15" id="KW-1185">Reference proteome</keyword>
<feature type="domain" description="Sigma-54 factor interaction" evidence="12">
    <location>
        <begin position="134"/>
        <end position="363"/>
    </location>
</feature>
<dbReference type="Gene3D" id="1.10.8.60">
    <property type="match status" value="1"/>
</dbReference>
<comment type="subcellular location">
    <subcellularLocation>
        <location evidence="1">Cytoplasm</location>
    </subcellularLocation>
</comment>
<dbReference type="InterPro" id="IPR025943">
    <property type="entry name" value="Sigma_54_int_dom_ATP-bd_2"/>
</dbReference>
<dbReference type="Pfam" id="PF25601">
    <property type="entry name" value="AAA_lid_14"/>
    <property type="match status" value="1"/>
</dbReference>
<dbReference type="InterPro" id="IPR002197">
    <property type="entry name" value="HTH_Fis"/>
</dbReference>
<dbReference type="Gene3D" id="3.40.50.2300">
    <property type="match status" value="1"/>
</dbReference>
<organism evidence="14 15">
    <name type="scientific">Anaeromyxobacter diazotrophicus</name>
    <dbReference type="NCBI Taxonomy" id="2590199"/>
    <lineage>
        <taxon>Bacteria</taxon>
        <taxon>Pseudomonadati</taxon>
        <taxon>Myxococcota</taxon>
        <taxon>Myxococcia</taxon>
        <taxon>Myxococcales</taxon>
        <taxon>Cystobacterineae</taxon>
        <taxon>Anaeromyxobacteraceae</taxon>
        <taxon>Anaeromyxobacter</taxon>
    </lineage>
</organism>
<keyword evidence="9" id="KW-0010">Activator</keyword>
<dbReference type="Pfam" id="PF00072">
    <property type="entry name" value="Response_reg"/>
    <property type="match status" value="1"/>
</dbReference>
<keyword evidence="5" id="KW-0067">ATP-binding</keyword>
<dbReference type="RefSeq" id="WP_176066810.1">
    <property type="nucleotide sequence ID" value="NZ_BJTG01000007.1"/>
</dbReference>
<evidence type="ECO:0000256" key="5">
    <source>
        <dbReference type="ARBA" id="ARBA00022840"/>
    </source>
</evidence>
<dbReference type="FunFam" id="3.40.50.300:FF:000006">
    <property type="entry name" value="DNA-binding transcriptional regulator NtrC"/>
    <property type="match status" value="1"/>
</dbReference>
<accession>A0A7I9VPL4</accession>
<reference evidence="15" key="1">
    <citation type="journal article" date="2020" name="Appl. Environ. Microbiol.">
        <title>Diazotrophic Anaeromyxobacter Isolates from Soils.</title>
        <authorList>
            <person name="Masuda Y."/>
            <person name="Yamanaka H."/>
            <person name="Xu Z.X."/>
            <person name="Shiratori Y."/>
            <person name="Aono T."/>
            <person name="Amachi S."/>
            <person name="Senoo K."/>
            <person name="Itoh H."/>
        </authorList>
    </citation>
    <scope>NUCLEOTIDE SEQUENCE [LARGE SCALE GENOMIC DNA]</scope>
    <source>
        <strain evidence="15">R267</strain>
    </source>
</reference>
<sequence length="464" mass="50566">MPHVLIVDDELNIRRVLAAMLKREGYEVTTAADGEQALAVLQKTPVHVVVTDLVMPRMSGLVLLERAQAEFPDVPVIMITAHGTVDSAVQALKAGAFDYITKPFEQEELKKVIAKAARAHELERQNVHAAAAPLVGASPSMRQVYEIVAKVADSPSTVLITGESGTGKELVAREIHRRSSRRDKPLIKVNCAAIPKDLVESELFGYEKGAFTGAVGSKPGRFELADGGTLFLDEIGEIPVEMQVKLLRALQESEFERVGGIRTLKVDVRLIAATNRDLKALIADGRFREDLYYRLAVVPVGLPPLRDRKDDIPLLVEHFIAKYDQRLGKKVERVDDEALQTLLAYGWPGNIRELENLMERSVLFADGPVIEGASLPDALRERTPGAATPIAAVGPLGAIAAPSGASMKEIVRQAQAELEKELIGRALEETGGNVTRAAKRLQISRKSLQVKMKELGLRGGEGEE</sequence>
<dbReference type="PROSITE" id="PS50110">
    <property type="entry name" value="RESPONSE_REGULATORY"/>
    <property type="match status" value="1"/>
</dbReference>
<dbReference type="SMART" id="SM00448">
    <property type="entry name" value="REC"/>
    <property type="match status" value="1"/>
</dbReference>
<dbReference type="PRINTS" id="PR01590">
    <property type="entry name" value="HTHFIS"/>
</dbReference>
<dbReference type="SUPFAM" id="SSF46689">
    <property type="entry name" value="Homeodomain-like"/>
    <property type="match status" value="1"/>
</dbReference>
<feature type="modified residue" description="4-aspartylphosphate" evidence="11">
    <location>
        <position position="52"/>
    </location>
</feature>
<keyword evidence="7" id="KW-0805">Transcription regulation</keyword>
<dbReference type="PANTHER" id="PTHR32071">
    <property type="entry name" value="TRANSCRIPTIONAL REGULATORY PROTEIN"/>
    <property type="match status" value="1"/>
</dbReference>
<keyword evidence="4" id="KW-0547">Nucleotide-binding</keyword>
<dbReference type="InterPro" id="IPR003593">
    <property type="entry name" value="AAA+_ATPase"/>
</dbReference>
<dbReference type="InterPro" id="IPR025662">
    <property type="entry name" value="Sigma_54_int_dom_ATP-bd_1"/>
</dbReference>
<evidence type="ECO:0000256" key="2">
    <source>
        <dbReference type="ARBA" id="ARBA00022490"/>
    </source>
</evidence>
<dbReference type="GO" id="GO:0005737">
    <property type="term" value="C:cytoplasm"/>
    <property type="evidence" value="ECO:0007669"/>
    <property type="project" value="UniProtKB-SubCell"/>
</dbReference>
<dbReference type="Proteomes" id="UP000503640">
    <property type="component" value="Unassembled WGS sequence"/>
</dbReference>
<dbReference type="SUPFAM" id="SSF52172">
    <property type="entry name" value="CheY-like"/>
    <property type="match status" value="1"/>
</dbReference>
<dbReference type="SUPFAM" id="SSF52540">
    <property type="entry name" value="P-loop containing nucleoside triphosphate hydrolases"/>
    <property type="match status" value="1"/>
</dbReference>
<protein>
    <submittedName>
        <fullName evidence="14">Acetoacetate metabolism regulatory protein AtoC</fullName>
    </submittedName>
</protein>
<feature type="domain" description="Response regulatory" evidence="13">
    <location>
        <begin position="3"/>
        <end position="117"/>
    </location>
</feature>
<evidence type="ECO:0000259" key="12">
    <source>
        <dbReference type="PROSITE" id="PS50045"/>
    </source>
</evidence>
<dbReference type="PROSITE" id="PS00675">
    <property type="entry name" value="SIGMA54_INTERACT_1"/>
    <property type="match status" value="1"/>
</dbReference>
<dbReference type="InterPro" id="IPR025944">
    <property type="entry name" value="Sigma_54_int_dom_CS"/>
</dbReference>
<evidence type="ECO:0000256" key="8">
    <source>
        <dbReference type="ARBA" id="ARBA00023125"/>
    </source>
</evidence>
<keyword evidence="10" id="KW-0804">Transcription</keyword>
<dbReference type="CDD" id="cd00009">
    <property type="entry name" value="AAA"/>
    <property type="match status" value="1"/>
</dbReference>
<dbReference type="GO" id="GO:0006355">
    <property type="term" value="P:regulation of DNA-templated transcription"/>
    <property type="evidence" value="ECO:0007669"/>
    <property type="project" value="InterPro"/>
</dbReference>
<dbReference type="PROSITE" id="PS50045">
    <property type="entry name" value="SIGMA54_INTERACT_4"/>
    <property type="match status" value="1"/>
</dbReference>
<dbReference type="GO" id="GO:0043565">
    <property type="term" value="F:sequence-specific DNA binding"/>
    <property type="evidence" value="ECO:0007669"/>
    <property type="project" value="InterPro"/>
</dbReference>
<dbReference type="InterPro" id="IPR011006">
    <property type="entry name" value="CheY-like_superfamily"/>
</dbReference>
<gene>
    <name evidence="14" type="ORF">AMYX_30940</name>
</gene>
<evidence type="ECO:0000256" key="1">
    <source>
        <dbReference type="ARBA" id="ARBA00004496"/>
    </source>
</evidence>
<dbReference type="InterPro" id="IPR058031">
    <property type="entry name" value="AAA_lid_NorR"/>
</dbReference>
<dbReference type="EMBL" id="BJTG01000007">
    <property type="protein sequence ID" value="GEJ58353.1"/>
    <property type="molecule type" value="Genomic_DNA"/>
</dbReference>
<name>A0A7I9VPL4_9BACT</name>
<evidence type="ECO:0000256" key="6">
    <source>
        <dbReference type="ARBA" id="ARBA00023012"/>
    </source>
</evidence>
<dbReference type="Gene3D" id="1.10.10.60">
    <property type="entry name" value="Homeodomain-like"/>
    <property type="match status" value="1"/>
</dbReference>
<dbReference type="SMART" id="SM00382">
    <property type="entry name" value="AAA"/>
    <property type="match status" value="1"/>
</dbReference>
<dbReference type="PROSITE" id="PS00688">
    <property type="entry name" value="SIGMA54_INTERACT_3"/>
    <property type="match status" value="1"/>
</dbReference>
<dbReference type="PROSITE" id="PS00676">
    <property type="entry name" value="SIGMA54_INTERACT_2"/>
    <property type="match status" value="1"/>
</dbReference>
<dbReference type="Gene3D" id="3.40.50.300">
    <property type="entry name" value="P-loop containing nucleotide triphosphate hydrolases"/>
    <property type="match status" value="1"/>
</dbReference>
<proteinExistence type="predicted"/>